<name>A0AA38LTZ8_9TREE</name>
<dbReference type="InterPro" id="IPR000648">
    <property type="entry name" value="Oxysterol-bd"/>
</dbReference>
<dbReference type="GO" id="GO:0016020">
    <property type="term" value="C:membrane"/>
    <property type="evidence" value="ECO:0007669"/>
    <property type="project" value="TreeGrafter"/>
</dbReference>
<dbReference type="Gene3D" id="3.30.70.3490">
    <property type="match status" value="1"/>
</dbReference>
<gene>
    <name evidence="4" type="ORF">MKK02DRAFT_24346</name>
</gene>
<feature type="compositionally biased region" description="Pro residues" evidence="3">
    <location>
        <begin position="461"/>
        <end position="473"/>
    </location>
</feature>
<feature type="region of interest" description="Disordered" evidence="3">
    <location>
        <begin position="1"/>
        <end position="37"/>
    </location>
</feature>
<evidence type="ECO:0000313" key="4">
    <source>
        <dbReference type="EMBL" id="KAI9637347.1"/>
    </source>
</evidence>
<dbReference type="GO" id="GO:0032541">
    <property type="term" value="C:cortical endoplasmic reticulum"/>
    <property type="evidence" value="ECO:0007669"/>
    <property type="project" value="TreeGrafter"/>
</dbReference>
<dbReference type="InterPro" id="IPR018494">
    <property type="entry name" value="Oxysterol-bd_CS"/>
</dbReference>
<sequence>MGLLNHGMESLSIKGRRSSNASSAHEEVGEGDDTSQLDKEEGNVLMTIISQLRPGMDLTKIALPTFVLEPRSLLERVTDFFSHPELVFGAGKIDDPMERFMKVMTMYLSGWHIKPKGVKKPYNPVICEFYRCSYTYEDGSQGYYLAEQVSHHPPISAFFYCSPKNNILVTGELVPKSKFLGNSAATIMEGEDRIRLLDRPEDGEYCISMPNTYARGIMFGKLVLELCEMSSIVCAKNDIRADIDFKAKGWISGGYNAIAGPVKHKRQTVGEVTGHWNSVIEYTDAATHKRSVIFDANGAKSVPKSVLPESEQEPQESRRLWANLTTAIKSGDMHGATAEKNIVEERQRDLARKREAEGKSHELRFFKNVGGNKYMPKLDVDNLPKDQAEMEKVIRSFVYGSADKASGASSSPPASAPMVADPSSRSSRSDSSPQSTLAPGGVASASSSVSNLSNASTAEPPAIPTAPGPPAPGPKADHPIGPAV</sequence>
<dbReference type="Pfam" id="PF01237">
    <property type="entry name" value="Oxysterol_BP"/>
    <property type="match status" value="1"/>
</dbReference>
<dbReference type="Proteomes" id="UP001164286">
    <property type="component" value="Unassembled WGS sequence"/>
</dbReference>
<dbReference type="RefSeq" id="XP_052947124.1">
    <property type="nucleotide sequence ID" value="XM_053086883.1"/>
</dbReference>
<dbReference type="InterPro" id="IPR037239">
    <property type="entry name" value="OSBP_sf"/>
</dbReference>
<dbReference type="FunFam" id="1.10.287.2720:FF:000001">
    <property type="entry name" value="Oxysterol-binding OBPalpha"/>
    <property type="match status" value="1"/>
</dbReference>
<dbReference type="GO" id="GO:0005829">
    <property type="term" value="C:cytosol"/>
    <property type="evidence" value="ECO:0007669"/>
    <property type="project" value="TreeGrafter"/>
</dbReference>
<feature type="region of interest" description="Disordered" evidence="3">
    <location>
        <begin position="403"/>
        <end position="484"/>
    </location>
</feature>
<protein>
    <recommendedName>
        <fullName evidence="6">Oxysterol-binding protein</fullName>
    </recommendedName>
</protein>
<dbReference type="GeneID" id="77726084"/>
<organism evidence="4 5">
    <name type="scientific">Dioszegia hungarica</name>
    <dbReference type="NCBI Taxonomy" id="4972"/>
    <lineage>
        <taxon>Eukaryota</taxon>
        <taxon>Fungi</taxon>
        <taxon>Dikarya</taxon>
        <taxon>Basidiomycota</taxon>
        <taxon>Agaricomycotina</taxon>
        <taxon>Tremellomycetes</taxon>
        <taxon>Tremellales</taxon>
        <taxon>Bulleribasidiaceae</taxon>
        <taxon>Dioszegia</taxon>
    </lineage>
</organism>
<evidence type="ECO:0000256" key="3">
    <source>
        <dbReference type="SAM" id="MobiDB-lite"/>
    </source>
</evidence>
<reference evidence="4" key="1">
    <citation type="journal article" date="2022" name="G3 (Bethesda)">
        <title>High quality genome of the basidiomycete yeast Dioszegia hungarica PDD-24b-2 isolated from cloud water.</title>
        <authorList>
            <person name="Jarrige D."/>
            <person name="Haridas S."/>
            <person name="Bleykasten-Grosshans C."/>
            <person name="Joly M."/>
            <person name="Nadalig T."/>
            <person name="Sancelme M."/>
            <person name="Vuilleumier S."/>
            <person name="Grigoriev I.V."/>
            <person name="Amato P."/>
            <person name="Bringel F."/>
        </authorList>
    </citation>
    <scope>NUCLEOTIDE SEQUENCE</scope>
    <source>
        <strain evidence="4">PDD-24b-2</strain>
    </source>
</reference>
<evidence type="ECO:0008006" key="6">
    <source>
        <dbReference type="Google" id="ProtNLM"/>
    </source>
</evidence>
<evidence type="ECO:0000256" key="1">
    <source>
        <dbReference type="ARBA" id="ARBA00008842"/>
    </source>
</evidence>
<dbReference type="GO" id="GO:0032934">
    <property type="term" value="F:sterol binding"/>
    <property type="evidence" value="ECO:0007669"/>
    <property type="project" value="TreeGrafter"/>
</dbReference>
<feature type="compositionally biased region" description="Low complexity" evidence="3">
    <location>
        <begin position="403"/>
        <end position="460"/>
    </location>
</feature>
<dbReference type="EMBL" id="JAKWFO010000004">
    <property type="protein sequence ID" value="KAI9637347.1"/>
    <property type="molecule type" value="Genomic_DNA"/>
</dbReference>
<proteinExistence type="inferred from homology"/>
<dbReference type="PANTHER" id="PTHR10972">
    <property type="entry name" value="OXYSTEROL-BINDING PROTEIN-RELATED"/>
    <property type="match status" value="1"/>
</dbReference>
<accession>A0AA38LTZ8</accession>
<evidence type="ECO:0000256" key="2">
    <source>
        <dbReference type="RuleBase" id="RU003844"/>
    </source>
</evidence>
<dbReference type="Gene3D" id="2.40.160.120">
    <property type="match status" value="1"/>
</dbReference>
<dbReference type="PROSITE" id="PS01013">
    <property type="entry name" value="OSBP"/>
    <property type="match status" value="1"/>
</dbReference>
<dbReference type="Gene3D" id="1.10.287.2720">
    <property type="match status" value="1"/>
</dbReference>
<comment type="similarity">
    <text evidence="1 2">Belongs to the OSBP family.</text>
</comment>
<dbReference type="PANTHER" id="PTHR10972:SF102">
    <property type="entry name" value="OXYSTEROL-BINDING PROTEIN"/>
    <property type="match status" value="1"/>
</dbReference>
<keyword evidence="5" id="KW-1185">Reference proteome</keyword>
<dbReference type="SUPFAM" id="SSF144000">
    <property type="entry name" value="Oxysterol-binding protein-like"/>
    <property type="match status" value="1"/>
</dbReference>
<evidence type="ECO:0000313" key="5">
    <source>
        <dbReference type="Proteomes" id="UP001164286"/>
    </source>
</evidence>
<dbReference type="AlphaFoldDB" id="A0AA38LTZ8"/>
<comment type="caution">
    <text evidence="4">The sequence shown here is derived from an EMBL/GenBank/DDBJ whole genome shotgun (WGS) entry which is preliminary data.</text>
</comment>